<dbReference type="Gene3D" id="3.30.428.10">
    <property type="entry name" value="HIT-like"/>
    <property type="match status" value="1"/>
</dbReference>
<accession>A0ABY8EGY4</accession>
<dbReference type="PANTHER" id="PTHR42997:SF1">
    <property type="entry name" value="AP-4-A PHOSPHORYLASE"/>
    <property type="match status" value="1"/>
</dbReference>
<feature type="short sequence motif" description="Histidine triad motif" evidence="1">
    <location>
        <begin position="90"/>
        <end position="94"/>
    </location>
</feature>
<protein>
    <submittedName>
        <fullName evidence="3">HIT family protein</fullName>
    </submittedName>
</protein>
<name>A0ABY8EGY4_9FIRM</name>
<reference evidence="3 4" key="1">
    <citation type="submission" date="2023-03" db="EMBL/GenBank/DDBJ databases">
        <title>Complete genome sequence of Tepidibacter sp. SWIR-1, isolated from a deep-sea hydrothermal vent.</title>
        <authorList>
            <person name="Li X."/>
        </authorList>
    </citation>
    <scope>NUCLEOTIDE SEQUENCE [LARGE SCALE GENOMIC DNA]</scope>
    <source>
        <strain evidence="3 4">SWIR-1</strain>
    </source>
</reference>
<dbReference type="SUPFAM" id="SSF54197">
    <property type="entry name" value="HIT-like"/>
    <property type="match status" value="1"/>
</dbReference>
<dbReference type="InterPro" id="IPR052908">
    <property type="entry name" value="AP-4-A_phosphorylase"/>
</dbReference>
<dbReference type="PANTHER" id="PTHR42997">
    <property type="entry name" value="HIT FAMILY HYDROLASE"/>
    <property type="match status" value="1"/>
</dbReference>
<dbReference type="EMBL" id="CP120733">
    <property type="protein sequence ID" value="WFD12183.1"/>
    <property type="molecule type" value="Genomic_DNA"/>
</dbReference>
<dbReference type="Pfam" id="PF01230">
    <property type="entry name" value="HIT"/>
    <property type="match status" value="1"/>
</dbReference>
<sequence length="120" mass="13997">MNCIFCEIREYILENELCYAIYDKYPVNKGHMLIITKRHVKDYFDTTNEEKIDIMDLIDKCKVMLDDKYSPDGYNIGINCGEHAGQTVMHLHTHIIPRYKGDIENPTGGVRGVIPEKRIY</sequence>
<keyword evidence="4" id="KW-1185">Reference proteome</keyword>
<dbReference type="PROSITE" id="PS51084">
    <property type="entry name" value="HIT_2"/>
    <property type="match status" value="1"/>
</dbReference>
<dbReference type="RefSeq" id="WP_277734485.1">
    <property type="nucleotide sequence ID" value="NZ_CP120733.1"/>
</dbReference>
<feature type="domain" description="HIT" evidence="2">
    <location>
        <begin position="1"/>
        <end position="105"/>
    </location>
</feature>
<evidence type="ECO:0000313" key="4">
    <source>
        <dbReference type="Proteomes" id="UP001222800"/>
    </source>
</evidence>
<evidence type="ECO:0000256" key="1">
    <source>
        <dbReference type="PROSITE-ProRule" id="PRU00464"/>
    </source>
</evidence>
<evidence type="ECO:0000259" key="2">
    <source>
        <dbReference type="PROSITE" id="PS51084"/>
    </source>
</evidence>
<proteinExistence type="predicted"/>
<organism evidence="3 4">
    <name type="scientific">Tepidibacter hydrothermalis</name>
    <dbReference type="NCBI Taxonomy" id="3036126"/>
    <lineage>
        <taxon>Bacteria</taxon>
        <taxon>Bacillati</taxon>
        <taxon>Bacillota</taxon>
        <taxon>Clostridia</taxon>
        <taxon>Peptostreptococcales</taxon>
        <taxon>Peptostreptococcaceae</taxon>
        <taxon>Tepidibacter</taxon>
    </lineage>
</organism>
<dbReference type="InterPro" id="IPR036265">
    <property type="entry name" value="HIT-like_sf"/>
</dbReference>
<dbReference type="InterPro" id="IPR011146">
    <property type="entry name" value="HIT-like"/>
</dbReference>
<evidence type="ECO:0000313" key="3">
    <source>
        <dbReference type="EMBL" id="WFD12183.1"/>
    </source>
</evidence>
<dbReference type="InterPro" id="IPR019808">
    <property type="entry name" value="Histidine_triad_CS"/>
</dbReference>
<dbReference type="PROSITE" id="PS00892">
    <property type="entry name" value="HIT_1"/>
    <property type="match status" value="1"/>
</dbReference>
<gene>
    <name evidence="3" type="ORF">P4S50_08895</name>
</gene>
<dbReference type="Proteomes" id="UP001222800">
    <property type="component" value="Chromosome"/>
</dbReference>